<dbReference type="InterPro" id="IPR001387">
    <property type="entry name" value="Cro/C1-type_HTH"/>
</dbReference>
<organism evidence="3 4">
    <name type="scientific">Phytohabitans aurantiacus</name>
    <dbReference type="NCBI Taxonomy" id="3016789"/>
    <lineage>
        <taxon>Bacteria</taxon>
        <taxon>Bacillati</taxon>
        <taxon>Actinomycetota</taxon>
        <taxon>Actinomycetes</taxon>
        <taxon>Micromonosporales</taxon>
        <taxon>Micromonosporaceae</taxon>
    </lineage>
</organism>
<sequence>MKWNLRLVAANKGIWKSTEMRRLLAEAGLEISAGKMSALWTTTPTTIRLDDLDVMCAVLQCTPADLLLPEPEKVAARRPQRPSQAATGSDASITPRPGHATGMTGRPKPCRVCRVRPPAMREISYCFQCWPGGPVRPPPATNAAPHGTITPLASALAATRTPLDNARPCGEARGRWP</sequence>
<dbReference type="Pfam" id="PF13443">
    <property type="entry name" value="HTH_26"/>
    <property type="match status" value="1"/>
</dbReference>
<dbReference type="Proteomes" id="UP001144280">
    <property type="component" value="Unassembled WGS sequence"/>
</dbReference>
<gene>
    <name evidence="3" type="ORF">Pa4123_86270</name>
</gene>
<reference evidence="3" key="1">
    <citation type="submission" date="2022-12" db="EMBL/GenBank/DDBJ databases">
        <title>New Phytohabitans aurantiacus sp. RD004123 nov., an actinomycete isolated from soil.</title>
        <authorList>
            <person name="Triningsih D.W."/>
            <person name="Harunari E."/>
            <person name="Igarashi Y."/>
        </authorList>
    </citation>
    <scope>NUCLEOTIDE SEQUENCE</scope>
    <source>
        <strain evidence="3">RD004123</strain>
    </source>
</reference>
<evidence type="ECO:0000259" key="2">
    <source>
        <dbReference type="Pfam" id="PF13443"/>
    </source>
</evidence>
<name>A0ABQ5R9B4_9ACTN</name>
<feature type="domain" description="HTH cro/C1-type" evidence="2">
    <location>
        <begin position="4"/>
        <end position="71"/>
    </location>
</feature>
<comment type="caution">
    <text evidence="3">The sequence shown here is derived from an EMBL/GenBank/DDBJ whole genome shotgun (WGS) entry which is preliminary data.</text>
</comment>
<dbReference type="EMBL" id="BSDI01000083">
    <property type="protein sequence ID" value="GLI03349.1"/>
    <property type="molecule type" value="Genomic_DNA"/>
</dbReference>
<evidence type="ECO:0000313" key="3">
    <source>
        <dbReference type="EMBL" id="GLI03349.1"/>
    </source>
</evidence>
<keyword evidence="4" id="KW-1185">Reference proteome</keyword>
<evidence type="ECO:0000313" key="4">
    <source>
        <dbReference type="Proteomes" id="UP001144280"/>
    </source>
</evidence>
<accession>A0ABQ5R9B4</accession>
<protein>
    <recommendedName>
        <fullName evidence="2">HTH cro/C1-type domain-containing protein</fullName>
    </recommendedName>
</protein>
<proteinExistence type="predicted"/>
<feature type="region of interest" description="Disordered" evidence="1">
    <location>
        <begin position="70"/>
        <end position="109"/>
    </location>
</feature>
<evidence type="ECO:0000256" key="1">
    <source>
        <dbReference type="SAM" id="MobiDB-lite"/>
    </source>
</evidence>